<dbReference type="Proteomes" id="UP000216345">
    <property type="component" value="Unassembled WGS sequence"/>
</dbReference>
<dbReference type="OrthoDB" id="6197128at2"/>
<keyword evidence="2" id="KW-0732">Signal</keyword>
<comment type="caution">
    <text evidence="3">The sequence shown here is derived from an EMBL/GenBank/DDBJ whole genome shotgun (WGS) entry which is preliminary data.</text>
</comment>
<evidence type="ECO:0008006" key="5">
    <source>
        <dbReference type="Google" id="ProtNLM"/>
    </source>
</evidence>
<evidence type="ECO:0000256" key="1">
    <source>
        <dbReference type="SAM" id="Phobius"/>
    </source>
</evidence>
<dbReference type="EMBL" id="NNRK01000011">
    <property type="protein sequence ID" value="OYR18555.1"/>
    <property type="molecule type" value="Genomic_DNA"/>
</dbReference>
<proteinExistence type="predicted"/>
<keyword evidence="4" id="KW-1185">Reference proteome</keyword>
<evidence type="ECO:0000313" key="4">
    <source>
        <dbReference type="Proteomes" id="UP000216345"/>
    </source>
</evidence>
<sequence length="150" mass="16308">MYIFINAKKLNLAATLSILSASLILSGCGGRAANPISATHPNDSTFDCAGISREFAANERNITATLRERSQAQGKNIILGATGAILFFPALFFIDPKSPEKVEIDALRNRNRVLEEIARTKKCSAPISQLTDVYKKLGQSGHQQSTKTRD</sequence>
<keyword evidence="1" id="KW-0472">Membrane</keyword>
<feature type="chain" id="PRO_5012988174" description="Lipoprotein" evidence="2">
    <location>
        <begin position="33"/>
        <end position="150"/>
    </location>
</feature>
<name>A0A256FUJ7_9HYPH</name>
<organism evidence="3 4">
    <name type="scientific">Brucella rhizosphaerae</name>
    <dbReference type="NCBI Taxonomy" id="571254"/>
    <lineage>
        <taxon>Bacteria</taxon>
        <taxon>Pseudomonadati</taxon>
        <taxon>Pseudomonadota</taxon>
        <taxon>Alphaproteobacteria</taxon>
        <taxon>Hyphomicrobiales</taxon>
        <taxon>Brucellaceae</taxon>
        <taxon>Brucella/Ochrobactrum group</taxon>
        <taxon>Brucella</taxon>
    </lineage>
</organism>
<feature type="signal peptide" evidence="2">
    <location>
        <begin position="1"/>
        <end position="32"/>
    </location>
</feature>
<gene>
    <name evidence="3" type="ORF">CEV32_3151</name>
</gene>
<feature type="transmembrane region" description="Helical" evidence="1">
    <location>
        <begin position="77"/>
        <end position="94"/>
    </location>
</feature>
<protein>
    <recommendedName>
        <fullName evidence="5">Lipoprotein</fullName>
    </recommendedName>
</protein>
<evidence type="ECO:0000313" key="3">
    <source>
        <dbReference type="EMBL" id="OYR18555.1"/>
    </source>
</evidence>
<dbReference type="RefSeq" id="WP_094573568.1">
    <property type="nucleotide sequence ID" value="NZ_JBHEEL010000011.1"/>
</dbReference>
<accession>A0A256FUJ7</accession>
<reference evidence="3 4" key="1">
    <citation type="submission" date="2017-07" db="EMBL/GenBank/DDBJ databases">
        <title>Phylogenetic study on the rhizospheric bacterium Ochrobactrum sp. A44.</title>
        <authorList>
            <person name="Krzyzanowska D.M."/>
            <person name="Ossowicki A."/>
            <person name="Rajewska M."/>
            <person name="Maciag T."/>
            <person name="Kaczynski Z."/>
            <person name="Czerwicka M."/>
            <person name="Jafra S."/>
        </authorList>
    </citation>
    <scope>NUCLEOTIDE SEQUENCE [LARGE SCALE GENOMIC DNA]</scope>
    <source>
        <strain evidence="3 4">PR17</strain>
    </source>
</reference>
<dbReference type="AlphaFoldDB" id="A0A256FUJ7"/>
<evidence type="ECO:0000256" key="2">
    <source>
        <dbReference type="SAM" id="SignalP"/>
    </source>
</evidence>
<keyword evidence="1" id="KW-1133">Transmembrane helix</keyword>
<keyword evidence="1" id="KW-0812">Transmembrane</keyword>